<evidence type="ECO:0000256" key="5">
    <source>
        <dbReference type="RuleBase" id="RU361187"/>
    </source>
</evidence>
<evidence type="ECO:0000256" key="3">
    <source>
        <dbReference type="ARBA" id="ARBA00022801"/>
    </source>
</evidence>
<accession>A0ABY9XYD8</accession>
<dbReference type="PANTHER" id="PTHR43301">
    <property type="entry name" value="ARABINAN ENDO-1,5-ALPHA-L-ARABINOSIDASE"/>
    <property type="match status" value="1"/>
</dbReference>
<protein>
    <submittedName>
        <fullName evidence="6">Glycoside hydrolase family 43 protein</fullName>
    </submittedName>
</protein>
<dbReference type="Pfam" id="PF04616">
    <property type="entry name" value="Glyco_hydro_43"/>
    <property type="match status" value="1"/>
</dbReference>
<dbReference type="CDD" id="cd08983">
    <property type="entry name" value="GH43_Bt3655-like"/>
    <property type="match status" value="1"/>
</dbReference>
<dbReference type="Gene3D" id="2.115.10.20">
    <property type="entry name" value="Glycosyl hydrolase domain, family 43"/>
    <property type="match status" value="1"/>
</dbReference>
<dbReference type="InterPro" id="IPR023296">
    <property type="entry name" value="Glyco_hydro_beta-prop_sf"/>
</dbReference>
<dbReference type="GO" id="GO:0016787">
    <property type="term" value="F:hydrolase activity"/>
    <property type="evidence" value="ECO:0007669"/>
    <property type="project" value="UniProtKB-KW"/>
</dbReference>
<organism evidence="6 7">
    <name type="scientific">Thalassobellus suaedae</name>
    <dbReference type="NCBI Taxonomy" id="3074124"/>
    <lineage>
        <taxon>Bacteria</taxon>
        <taxon>Pseudomonadati</taxon>
        <taxon>Bacteroidota</taxon>
        <taxon>Flavobacteriia</taxon>
        <taxon>Flavobacteriales</taxon>
        <taxon>Flavobacteriaceae</taxon>
        <taxon>Thalassobellus</taxon>
    </lineage>
</organism>
<dbReference type="SUPFAM" id="SSF75005">
    <property type="entry name" value="Arabinanase/levansucrase/invertase"/>
    <property type="match status" value="1"/>
</dbReference>
<proteinExistence type="inferred from homology"/>
<keyword evidence="3 5" id="KW-0378">Hydrolase</keyword>
<dbReference type="EMBL" id="CP134537">
    <property type="protein sequence ID" value="WNH10971.1"/>
    <property type="molecule type" value="Genomic_DNA"/>
</dbReference>
<dbReference type="InterPro" id="IPR006710">
    <property type="entry name" value="Glyco_hydro_43"/>
</dbReference>
<keyword evidence="4 5" id="KW-0326">Glycosidase</keyword>
<dbReference type="InterPro" id="IPR050727">
    <property type="entry name" value="GH43_arabinanases"/>
</dbReference>
<dbReference type="PANTHER" id="PTHR43301:SF3">
    <property type="entry name" value="ARABINAN ENDO-1,5-ALPHA-L-ARABINOSIDASE A-RELATED"/>
    <property type="match status" value="1"/>
</dbReference>
<reference evidence="6 7" key="1">
    <citation type="submission" date="2023-09" db="EMBL/GenBank/DDBJ databases">
        <title>Thalassobella suaedae gen. nov., sp. nov., a marine bacterium of the family Flavobacteriaceae isolated from a halophyte Suaeda japonica.</title>
        <authorList>
            <person name="Lee S.Y."/>
            <person name="Hwang C.Y."/>
        </authorList>
    </citation>
    <scope>NUCLEOTIDE SEQUENCE [LARGE SCALE GENOMIC DNA]</scope>
    <source>
        <strain evidence="6 7">HL-DH14</strain>
    </source>
</reference>
<comment type="similarity">
    <text evidence="2 5">Belongs to the glycosyl hydrolase 43 family.</text>
</comment>
<dbReference type="Proteomes" id="UP001302806">
    <property type="component" value="Chromosome"/>
</dbReference>
<evidence type="ECO:0000313" key="7">
    <source>
        <dbReference type="Proteomes" id="UP001302806"/>
    </source>
</evidence>
<comment type="pathway">
    <text evidence="1">Glycan metabolism; L-arabinan degradation.</text>
</comment>
<evidence type="ECO:0000256" key="2">
    <source>
        <dbReference type="ARBA" id="ARBA00009865"/>
    </source>
</evidence>
<evidence type="ECO:0000256" key="1">
    <source>
        <dbReference type="ARBA" id="ARBA00004834"/>
    </source>
</evidence>
<evidence type="ECO:0000256" key="4">
    <source>
        <dbReference type="ARBA" id="ARBA00023295"/>
    </source>
</evidence>
<gene>
    <name evidence="6" type="ORF">RHP51_08070</name>
</gene>
<evidence type="ECO:0000313" key="6">
    <source>
        <dbReference type="EMBL" id="WNH10971.1"/>
    </source>
</evidence>
<name>A0ABY9XYD8_9FLAO</name>
<sequence>MRFALSNDGYNYTPLNNGQPIINSDTISIKKGVRDPHILRGEDGNTFYMVVTDMKSSEGWSSNRGIVLLKSNDLVNWTHSTVHFPTKWYSAEWGNVLRVWAPQTIFDPVEGKYMVYFSLWTNDATSPYDRIYYCYVNEDFTDLIGTPKLLFDRGTSSIDGDIVFNEVDDLYYMFFKNEALGGISQVTSPSLTAPAGQEGLQWSIPSPPVQQTNKAVEGSGVFRLIDTNQWVLMYDCYTNGHYQFCNSTNLKDFNFVQDNYDIGARHGTSIAISDEEVARLVSKWYQVQH</sequence>